<accession>A0A0A9Y6I1</accession>
<gene>
    <name evidence="1" type="primary">Crocc_1</name>
    <name evidence="1" type="ORF">CM83_707</name>
</gene>
<feature type="non-terminal residue" evidence="1">
    <location>
        <position position="167"/>
    </location>
</feature>
<dbReference type="EMBL" id="GBHO01014942">
    <property type="protein sequence ID" value="JAG28662.1"/>
    <property type="molecule type" value="Transcribed_RNA"/>
</dbReference>
<dbReference type="AlphaFoldDB" id="A0A0A9Y6I1"/>
<sequence>MAPSPEDQLKVLQNRRERLWRQLQSAQDLIKDLPQKKEEFIIRCSRLEDLCEKIDILLINIDELTVANSSLKDDTLSFKLSFDIVYFNVLQAYEQYKPNVVEPVGPTEVPRITLPKLQIPIFNGELSSFPTFISLFDTLVHNVKYYSDIEKFSLLKTFLKDEALTLV</sequence>
<proteinExistence type="predicted"/>
<protein>
    <submittedName>
        <fullName evidence="1">Rootletin</fullName>
    </submittedName>
</protein>
<reference evidence="1" key="2">
    <citation type="submission" date="2014-07" db="EMBL/GenBank/DDBJ databases">
        <authorList>
            <person name="Hull J."/>
        </authorList>
    </citation>
    <scope>NUCLEOTIDE SEQUENCE</scope>
</reference>
<name>A0A0A9Y6I1_LYGHE</name>
<evidence type="ECO:0000313" key="1">
    <source>
        <dbReference type="EMBL" id="JAG28662.1"/>
    </source>
</evidence>
<reference evidence="1" key="1">
    <citation type="journal article" date="2014" name="PLoS ONE">
        <title>Transcriptome-Based Identification of ABC Transporters in the Western Tarnished Plant Bug Lygus hesperus.</title>
        <authorList>
            <person name="Hull J.J."/>
            <person name="Chaney K."/>
            <person name="Geib S.M."/>
            <person name="Fabrick J.A."/>
            <person name="Brent C.S."/>
            <person name="Walsh D."/>
            <person name="Lavine L.C."/>
        </authorList>
    </citation>
    <scope>NUCLEOTIDE SEQUENCE</scope>
</reference>
<organism evidence="1">
    <name type="scientific">Lygus hesperus</name>
    <name type="common">Western plant bug</name>
    <dbReference type="NCBI Taxonomy" id="30085"/>
    <lineage>
        <taxon>Eukaryota</taxon>
        <taxon>Metazoa</taxon>
        <taxon>Ecdysozoa</taxon>
        <taxon>Arthropoda</taxon>
        <taxon>Hexapoda</taxon>
        <taxon>Insecta</taxon>
        <taxon>Pterygota</taxon>
        <taxon>Neoptera</taxon>
        <taxon>Paraneoptera</taxon>
        <taxon>Hemiptera</taxon>
        <taxon>Heteroptera</taxon>
        <taxon>Panheteroptera</taxon>
        <taxon>Cimicomorpha</taxon>
        <taxon>Miridae</taxon>
        <taxon>Mirini</taxon>
        <taxon>Lygus</taxon>
    </lineage>
</organism>